<dbReference type="SUPFAM" id="SSF51735">
    <property type="entry name" value="NAD(P)-binding Rossmann-fold domains"/>
    <property type="match status" value="1"/>
</dbReference>
<dbReference type="GO" id="GO:0042602">
    <property type="term" value="F:riboflavin reductase (NADPH) activity"/>
    <property type="evidence" value="ECO:0007669"/>
    <property type="project" value="TreeGrafter"/>
</dbReference>
<dbReference type="Gene3D" id="3.40.50.720">
    <property type="entry name" value="NAD(P)-binding Rossmann-like Domain"/>
    <property type="match status" value="1"/>
</dbReference>
<evidence type="ECO:0000259" key="2">
    <source>
        <dbReference type="Pfam" id="PF13460"/>
    </source>
</evidence>
<gene>
    <name evidence="3" type="ORF">HIM_08534</name>
</gene>
<comment type="similarity">
    <text evidence="1">Belongs to the avfA family.</text>
</comment>
<feature type="domain" description="NAD(P)-binding" evidence="2">
    <location>
        <begin position="14"/>
        <end position="230"/>
    </location>
</feature>
<dbReference type="OrthoDB" id="63935at2759"/>
<evidence type="ECO:0000256" key="1">
    <source>
        <dbReference type="ARBA" id="ARBA00038376"/>
    </source>
</evidence>
<sequence length="249" mass="26858">MSSPASQKTIAFFGATGGCGLSALRRAVAAGYTCIALCRTPAKLEAVFPERPANLVLREGNAHDTKAVAGCLTHPADQGRLVDAVCFSIGGVLNMSSMTMSDPDVCKKGIAALLEALADLRATWGAAGHPLLAVVSTTGISEHGRDVPMAMWPFYKFALHAPHEDKKVAEQKLWACAERYVIVRPSLLVDGEKPDRKIRLHVEGPRGIEKKELGYTISREDVGRWIFENLLSKADSPLEHEGKAVGLTW</sequence>
<evidence type="ECO:0000313" key="4">
    <source>
        <dbReference type="Proteomes" id="UP000054481"/>
    </source>
</evidence>
<dbReference type="Proteomes" id="UP000054481">
    <property type="component" value="Unassembled WGS sequence"/>
</dbReference>
<dbReference type="InterPro" id="IPR036291">
    <property type="entry name" value="NAD(P)-bd_dom_sf"/>
</dbReference>
<organism evidence="3 4">
    <name type="scientific">Hirsutella minnesotensis 3608</name>
    <dbReference type="NCBI Taxonomy" id="1043627"/>
    <lineage>
        <taxon>Eukaryota</taxon>
        <taxon>Fungi</taxon>
        <taxon>Dikarya</taxon>
        <taxon>Ascomycota</taxon>
        <taxon>Pezizomycotina</taxon>
        <taxon>Sordariomycetes</taxon>
        <taxon>Hypocreomycetidae</taxon>
        <taxon>Hypocreales</taxon>
        <taxon>Ophiocordycipitaceae</taxon>
        <taxon>Hirsutella</taxon>
    </lineage>
</organism>
<reference evidence="3 4" key="1">
    <citation type="journal article" date="2014" name="Genome Biol. Evol.">
        <title>Comparative genomics and transcriptomics analyses reveal divergent lifestyle features of nematode endoparasitic fungus Hirsutella minnesotensis.</title>
        <authorList>
            <person name="Lai Y."/>
            <person name="Liu K."/>
            <person name="Zhang X."/>
            <person name="Zhang X."/>
            <person name="Li K."/>
            <person name="Wang N."/>
            <person name="Shu C."/>
            <person name="Wu Y."/>
            <person name="Wang C."/>
            <person name="Bushley K.E."/>
            <person name="Xiang M."/>
            <person name="Liu X."/>
        </authorList>
    </citation>
    <scope>NUCLEOTIDE SEQUENCE [LARGE SCALE GENOMIC DNA]</scope>
    <source>
        <strain evidence="3 4">3608</strain>
    </source>
</reference>
<dbReference type="AlphaFoldDB" id="A0A0F8A3M3"/>
<dbReference type="GO" id="GO:0004074">
    <property type="term" value="F:biliverdin reductase [NAD(P)H] activity"/>
    <property type="evidence" value="ECO:0007669"/>
    <property type="project" value="TreeGrafter"/>
</dbReference>
<dbReference type="InterPro" id="IPR016040">
    <property type="entry name" value="NAD(P)-bd_dom"/>
</dbReference>
<evidence type="ECO:0000313" key="3">
    <source>
        <dbReference type="EMBL" id="KJZ72079.1"/>
    </source>
</evidence>
<dbReference type="EMBL" id="KQ030553">
    <property type="protein sequence ID" value="KJZ72079.1"/>
    <property type="molecule type" value="Genomic_DNA"/>
</dbReference>
<protein>
    <recommendedName>
        <fullName evidence="2">NAD(P)-binding domain-containing protein</fullName>
    </recommendedName>
</protein>
<dbReference type="Pfam" id="PF13460">
    <property type="entry name" value="NAD_binding_10"/>
    <property type="match status" value="1"/>
</dbReference>
<dbReference type="PANTHER" id="PTHR43355:SF2">
    <property type="entry name" value="FLAVIN REDUCTASE (NADPH)"/>
    <property type="match status" value="1"/>
</dbReference>
<proteinExistence type="inferred from homology"/>
<name>A0A0F8A3M3_9HYPO</name>
<accession>A0A0F8A3M3</accession>
<keyword evidence="4" id="KW-1185">Reference proteome</keyword>
<dbReference type="PANTHER" id="PTHR43355">
    <property type="entry name" value="FLAVIN REDUCTASE (NADPH)"/>
    <property type="match status" value="1"/>
</dbReference>
<dbReference type="InterPro" id="IPR051606">
    <property type="entry name" value="Polyketide_Oxido-like"/>
</dbReference>